<sequence length="541" mass="57513">MKILLHAFSLSFLAANFVSPLGAFAQTEQTAPNGLQKMMLFRSFVQDDSACQVGVTDGQPSIIGANAGSAASACPDAFAWVQFGEAITQEWWNWGIDQTIWPASPLPLCTATVTTGCCDPNAAIDPAATPTPGCPVYRADYTVPSPLPAIPNGMPGGSAVNHRGMLLDDQIDPGRLLRDLELELVFRNKPMIDYIYRNDLYTREGFGARNRAQNAALNAGDIANAHALEVRFPIDAVMVKADFLHQDIMLDQELITATAPDGTTIDPPNNPEFPYLTVWIEGDGSAGSVPGYYYMVAMTNASKDLPVWHWYAMEHVANRGRCDYIGCNDSFGYQANGTAQPGADFGSSFVPPMMELNNDKTSGNDPLFLTGQVYDPAITGEQITPSLAEMFSALGIASASVDSDPRVITVDDPAWMNYRLKGTQSSFVTAGGVPTGMGATVTEGGFVNTASCLTCHAQASVDANGSAGMQGVGASWRPSVLGYGEVVMGAPLMSWFYQNGGPSVSATQIDFVWGILNASCVTAGTDGLCVSYPDAPTIVPR</sequence>
<keyword evidence="3" id="KW-1185">Reference proteome</keyword>
<proteinExistence type="predicted"/>
<reference evidence="2 3" key="1">
    <citation type="submission" date="2018-08" db="EMBL/GenBank/DDBJ databases">
        <title>Flavobacterium tibetense sp. nov., isolated from a wetland YonghuCo on Tibetan Plateau.</title>
        <authorList>
            <person name="Phurbu D."/>
            <person name="Lu H."/>
            <person name="Xing P."/>
        </authorList>
    </citation>
    <scope>NUCLEOTIDE SEQUENCE [LARGE SCALE GENOMIC DNA]</scope>
    <source>
        <strain evidence="2 3">DJC</strain>
    </source>
</reference>
<comment type="caution">
    <text evidence="2">The sequence shown here is derived from an EMBL/GenBank/DDBJ whole genome shotgun (WGS) entry which is preliminary data.</text>
</comment>
<evidence type="ECO:0008006" key="4">
    <source>
        <dbReference type="Google" id="ProtNLM"/>
    </source>
</evidence>
<organism evidence="2 3">
    <name type="scientific">Pseudotabrizicola alkalilacus</name>
    <dbReference type="NCBI Taxonomy" id="2305252"/>
    <lineage>
        <taxon>Bacteria</taxon>
        <taxon>Pseudomonadati</taxon>
        <taxon>Pseudomonadota</taxon>
        <taxon>Alphaproteobacteria</taxon>
        <taxon>Rhodobacterales</taxon>
        <taxon>Paracoccaceae</taxon>
        <taxon>Pseudotabrizicola</taxon>
    </lineage>
</organism>
<evidence type="ECO:0000313" key="2">
    <source>
        <dbReference type="EMBL" id="RGP35896.1"/>
    </source>
</evidence>
<dbReference type="EMBL" id="QWEY01000011">
    <property type="protein sequence ID" value="RGP35896.1"/>
    <property type="molecule type" value="Genomic_DNA"/>
</dbReference>
<gene>
    <name evidence="2" type="ORF">D1012_17700</name>
</gene>
<dbReference type="AlphaFoldDB" id="A0A411YYG5"/>
<evidence type="ECO:0000256" key="1">
    <source>
        <dbReference type="SAM" id="SignalP"/>
    </source>
</evidence>
<accession>A0A411YYG5</accession>
<feature type="chain" id="PRO_5019199573" description="Cytochrome c domain-containing protein" evidence="1">
    <location>
        <begin position="26"/>
        <end position="541"/>
    </location>
</feature>
<name>A0A411YYG5_9RHOB</name>
<protein>
    <recommendedName>
        <fullName evidence="4">Cytochrome c domain-containing protein</fullName>
    </recommendedName>
</protein>
<dbReference type="Proteomes" id="UP000284547">
    <property type="component" value="Unassembled WGS sequence"/>
</dbReference>
<keyword evidence="1" id="KW-0732">Signal</keyword>
<feature type="signal peptide" evidence="1">
    <location>
        <begin position="1"/>
        <end position="25"/>
    </location>
</feature>
<evidence type="ECO:0000313" key="3">
    <source>
        <dbReference type="Proteomes" id="UP000284547"/>
    </source>
</evidence>